<dbReference type="Gene3D" id="3.20.160.10">
    <property type="entry name" value="vpa0580 domain like"/>
    <property type="match status" value="1"/>
</dbReference>
<keyword evidence="2" id="KW-1185">Reference proteome</keyword>
<reference evidence="1 2" key="1">
    <citation type="submission" date="2019-09" db="EMBL/GenBank/DDBJ databases">
        <title>Ecophysiology of the spiral-shaped methanotroph Methylospira mobilis as revealed by the complete genome sequence.</title>
        <authorList>
            <person name="Oshkin I.Y."/>
            <person name="Dedysh S.N."/>
            <person name="Miroshnikov K."/>
            <person name="Danilova O.V."/>
            <person name="Hakobyan A."/>
            <person name="Liesack W."/>
        </authorList>
    </citation>
    <scope>NUCLEOTIDE SEQUENCE [LARGE SCALE GENOMIC DNA]</scope>
    <source>
        <strain evidence="1 2">Shm1</strain>
    </source>
</reference>
<proteinExistence type="predicted"/>
<dbReference type="InterPro" id="IPR038604">
    <property type="entry name" value="HopJ_sf"/>
</dbReference>
<gene>
    <name evidence="1" type="ORF">F6R98_08120</name>
</gene>
<accession>A0A5Q0BMN9</accession>
<dbReference type="Pfam" id="PF08888">
    <property type="entry name" value="HopJ"/>
    <property type="match status" value="1"/>
</dbReference>
<dbReference type="OrthoDB" id="9790826at2"/>
<evidence type="ECO:0000313" key="1">
    <source>
        <dbReference type="EMBL" id="QFY45010.1"/>
    </source>
</evidence>
<evidence type="ECO:0000313" key="2">
    <source>
        <dbReference type="Proteomes" id="UP000325755"/>
    </source>
</evidence>
<dbReference type="EMBL" id="CP044205">
    <property type="protein sequence ID" value="QFY45010.1"/>
    <property type="molecule type" value="Genomic_DNA"/>
</dbReference>
<dbReference type="KEGG" id="mmob:F6R98_08120"/>
<dbReference type="InterPro" id="IPR014984">
    <property type="entry name" value="HopJ"/>
</dbReference>
<dbReference type="Proteomes" id="UP000325755">
    <property type="component" value="Chromosome"/>
</dbReference>
<name>A0A5Q0BMN9_9GAMM</name>
<protein>
    <submittedName>
        <fullName evidence="1">HopJ type III effector protein</fullName>
    </submittedName>
</protein>
<organism evidence="1 2">
    <name type="scientific">Candidatus Methylospira mobilis</name>
    <dbReference type="NCBI Taxonomy" id="1808979"/>
    <lineage>
        <taxon>Bacteria</taxon>
        <taxon>Pseudomonadati</taxon>
        <taxon>Pseudomonadota</taxon>
        <taxon>Gammaproteobacteria</taxon>
        <taxon>Methylococcales</taxon>
        <taxon>Methylococcaceae</taxon>
        <taxon>Candidatus Methylospira</taxon>
    </lineage>
</organism>
<sequence length="128" mass="14365">MSAVKRMIARLDRGEHICFSESIVLIDALYSFVPVRFINGVGSAAPVINEAGTNKGSCKIFYFARLHGLSPQQTLALFGDYYRLDVLQHPEATDHANIRTFMRYGWEGIHYEGVALVARDSQSDSRLK</sequence>
<dbReference type="AlphaFoldDB" id="A0A5Q0BMN9"/>
<dbReference type="InParanoid" id="A0A5Q0BMN9"/>